<protein>
    <recommendedName>
        <fullName evidence="1">RNase H type-1 domain-containing protein</fullName>
    </recommendedName>
</protein>
<dbReference type="InterPro" id="IPR012337">
    <property type="entry name" value="RNaseH-like_sf"/>
</dbReference>
<keyword evidence="3" id="KW-1185">Reference proteome</keyword>
<accession>A0ABR2G431</accession>
<dbReference type="Pfam" id="PF13456">
    <property type="entry name" value="RVT_3"/>
    <property type="match status" value="1"/>
</dbReference>
<reference evidence="2 3" key="1">
    <citation type="journal article" date="2024" name="G3 (Bethesda)">
        <title>Genome assembly of Hibiscus sabdariffa L. provides insights into metabolisms of medicinal natural products.</title>
        <authorList>
            <person name="Kim T."/>
        </authorList>
    </citation>
    <scope>NUCLEOTIDE SEQUENCE [LARGE SCALE GENOMIC DNA]</scope>
    <source>
        <strain evidence="2">TK-2024</strain>
        <tissue evidence="2">Old leaves</tissue>
    </source>
</reference>
<sequence length="167" mass="19379">MRCFKINTDRSCKGSNGRTSCGGVIRVHLGEWMRDFSKFVGCCSSLEAELWSVYSGIFMAWNMSLRNVIVESDCVEAIKLIHHDDRLGGSLAIVRYIREFYKKDWCLSFICINRNNNRVVDALATTVSTTDLRLLEFEEPQEFVLTFLQEDLDLLLFQINFDLMYFC</sequence>
<dbReference type="EMBL" id="JBBPBM010000003">
    <property type="protein sequence ID" value="KAK8593842.1"/>
    <property type="molecule type" value="Genomic_DNA"/>
</dbReference>
<dbReference type="InterPro" id="IPR053151">
    <property type="entry name" value="RNase_H-like"/>
</dbReference>
<proteinExistence type="predicted"/>
<dbReference type="Gene3D" id="3.30.420.10">
    <property type="entry name" value="Ribonuclease H-like superfamily/Ribonuclease H"/>
    <property type="match status" value="1"/>
</dbReference>
<organism evidence="2 3">
    <name type="scientific">Hibiscus sabdariffa</name>
    <name type="common">roselle</name>
    <dbReference type="NCBI Taxonomy" id="183260"/>
    <lineage>
        <taxon>Eukaryota</taxon>
        <taxon>Viridiplantae</taxon>
        <taxon>Streptophyta</taxon>
        <taxon>Embryophyta</taxon>
        <taxon>Tracheophyta</taxon>
        <taxon>Spermatophyta</taxon>
        <taxon>Magnoliopsida</taxon>
        <taxon>eudicotyledons</taxon>
        <taxon>Gunneridae</taxon>
        <taxon>Pentapetalae</taxon>
        <taxon>rosids</taxon>
        <taxon>malvids</taxon>
        <taxon>Malvales</taxon>
        <taxon>Malvaceae</taxon>
        <taxon>Malvoideae</taxon>
        <taxon>Hibiscus</taxon>
    </lineage>
</organism>
<dbReference type="PANTHER" id="PTHR47723">
    <property type="entry name" value="OS05G0353850 PROTEIN"/>
    <property type="match status" value="1"/>
</dbReference>
<dbReference type="InterPro" id="IPR044730">
    <property type="entry name" value="RNase_H-like_dom_plant"/>
</dbReference>
<dbReference type="SUPFAM" id="SSF53098">
    <property type="entry name" value="Ribonuclease H-like"/>
    <property type="match status" value="1"/>
</dbReference>
<dbReference type="Proteomes" id="UP001472677">
    <property type="component" value="Unassembled WGS sequence"/>
</dbReference>
<comment type="caution">
    <text evidence="2">The sequence shown here is derived from an EMBL/GenBank/DDBJ whole genome shotgun (WGS) entry which is preliminary data.</text>
</comment>
<dbReference type="CDD" id="cd06222">
    <property type="entry name" value="RNase_H_like"/>
    <property type="match status" value="1"/>
</dbReference>
<name>A0ABR2G431_9ROSI</name>
<dbReference type="PANTHER" id="PTHR47723:SF19">
    <property type="entry name" value="POLYNUCLEOTIDYL TRANSFERASE, RIBONUCLEASE H-LIKE SUPERFAMILY PROTEIN"/>
    <property type="match status" value="1"/>
</dbReference>
<dbReference type="InterPro" id="IPR002156">
    <property type="entry name" value="RNaseH_domain"/>
</dbReference>
<gene>
    <name evidence="2" type="ORF">V6N12_045915</name>
</gene>
<dbReference type="InterPro" id="IPR036397">
    <property type="entry name" value="RNaseH_sf"/>
</dbReference>
<evidence type="ECO:0000313" key="3">
    <source>
        <dbReference type="Proteomes" id="UP001472677"/>
    </source>
</evidence>
<evidence type="ECO:0000259" key="1">
    <source>
        <dbReference type="Pfam" id="PF13456"/>
    </source>
</evidence>
<evidence type="ECO:0000313" key="2">
    <source>
        <dbReference type="EMBL" id="KAK8593842.1"/>
    </source>
</evidence>
<feature type="domain" description="RNase H type-1" evidence="1">
    <location>
        <begin position="7"/>
        <end position="125"/>
    </location>
</feature>